<dbReference type="InterPro" id="IPR057670">
    <property type="entry name" value="SH3_retrovirus"/>
</dbReference>
<accession>A0AA38WT30</accession>
<evidence type="ECO:0000259" key="1">
    <source>
        <dbReference type="Pfam" id="PF25597"/>
    </source>
</evidence>
<dbReference type="EMBL" id="JARYMX010000001">
    <property type="protein sequence ID" value="KAJ9566255.1"/>
    <property type="molecule type" value="Genomic_DNA"/>
</dbReference>
<proteinExistence type="predicted"/>
<gene>
    <name evidence="2" type="ORF">OSB04_002221</name>
</gene>
<reference evidence="2" key="1">
    <citation type="submission" date="2023-03" db="EMBL/GenBank/DDBJ databases">
        <title>Chromosome-scale reference genome and RAD-based genetic map of yellow starthistle (Centaurea solstitialis) reveal putative structural variation and QTLs associated with invader traits.</title>
        <authorList>
            <person name="Reatini B."/>
            <person name="Cang F.A."/>
            <person name="Jiang Q."/>
            <person name="Mckibben M.T.W."/>
            <person name="Barker M.S."/>
            <person name="Rieseberg L.H."/>
            <person name="Dlugosch K.M."/>
        </authorList>
    </citation>
    <scope>NUCLEOTIDE SEQUENCE</scope>
    <source>
        <strain evidence="2">CAN-66</strain>
        <tissue evidence="2">Leaf</tissue>
    </source>
</reference>
<organism evidence="2 3">
    <name type="scientific">Centaurea solstitialis</name>
    <name type="common">yellow star-thistle</name>
    <dbReference type="NCBI Taxonomy" id="347529"/>
    <lineage>
        <taxon>Eukaryota</taxon>
        <taxon>Viridiplantae</taxon>
        <taxon>Streptophyta</taxon>
        <taxon>Embryophyta</taxon>
        <taxon>Tracheophyta</taxon>
        <taxon>Spermatophyta</taxon>
        <taxon>Magnoliopsida</taxon>
        <taxon>eudicotyledons</taxon>
        <taxon>Gunneridae</taxon>
        <taxon>Pentapetalae</taxon>
        <taxon>asterids</taxon>
        <taxon>campanulids</taxon>
        <taxon>Asterales</taxon>
        <taxon>Asteraceae</taxon>
        <taxon>Carduoideae</taxon>
        <taxon>Cardueae</taxon>
        <taxon>Centaureinae</taxon>
        <taxon>Centaurea</taxon>
    </lineage>
</organism>
<dbReference type="Proteomes" id="UP001172457">
    <property type="component" value="Chromosome 1"/>
</dbReference>
<comment type="caution">
    <text evidence="2">The sequence shown here is derived from an EMBL/GenBank/DDBJ whole genome shotgun (WGS) entry which is preliminary data.</text>
</comment>
<keyword evidence="3" id="KW-1185">Reference proteome</keyword>
<dbReference type="AlphaFoldDB" id="A0AA38WT30"/>
<sequence>MHAKDLICLSDKSTKRGCLFTAPICLSTIRQLYTIDHNPTKYGPSFIILFGIFPTYSHLRVFGCLCYPNTSPTTSHKLASRSSACVYLGPRNDHRWYRCLDLITQKVINSCHVVFDETHFPFPDFQPRLSSEDYDSFDID</sequence>
<dbReference type="Pfam" id="PF25597">
    <property type="entry name" value="SH3_retrovirus"/>
    <property type="match status" value="1"/>
</dbReference>
<name>A0AA38WT30_9ASTR</name>
<protein>
    <recommendedName>
        <fullName evidence="1">Retroviral polymerase SH3-like domain-containing protein</fullName>
    </recommendedName>
</protein>
<evidence type="ECO:0000313" key="3">
    <source>
        <dbReference type="Proteomes" id="UP001172457"/>
    </source>
</evidence>
<evidence type="ECO:0000313" key="2">
    <source>
        <dbReference type="EMBL" id="KAJ9566255.1"/>
    </source>
</evidence>
<feature type="domain" description="Retroviral polymerase SH3-like" evidence="1">
    <location>
        <begin position="64"/>
        <end position="123"/>
    </location>
</feature>